<sequence length="546" mass="62194">MGTQKHIINREILEVTVSDQSQALAVQDRVASLVKDKINPALEKLFSSLVESDETVRIDQLVLDLGAIEEKDLEQKIVDQVLQKASEALKKQIRSGENLVVNRDTSRADNTRSDAVRRVSKQGDALETFVYFLRTGNWPWWHRKETGNELLALLQQVLKFDREALRQVLIPEMKTTAVRRRLIYQLNHSQLIALLIRLDPKLVEQFQRMLNGLVAANSTATFQKELKLRSTEILLQVFAVGGDRQVEASVTSVLKNLLGECLQGLSEDQAKDTLADTLQYSIQASPTDFVLALKRAVVELITELISAYRRKLVEDSSVPKEWREILVDLMNWFDEAGVDVTLKDLERVKLILSEVYDGRVIANSKAEVEGKVPQRNSEKQTEFPISNAGLVILHPFLPFFFNGLKLLDEHQQFLSLKHAQKAVHLLQFIVSGLEETPEFELSLNKMLCGLDKSEPIPSRVEFSAGEKEECLHLIKTVLERWSALKTQNPDALRETFLKREGILKQSGQGRSLLVERNTFDVMLEKLPWGISIIKLPWNEQILHVEW</sequence>
<name>A0A419VYP7_9BACT</name>
<dbReference type="AlphaFoldDB" id="A0A419VYP7"/>
<keyword evidence="2" id="KW-1185">Reference proteome</keyword>
<accession>A0A419VYP7</accession>
<dbReference type="InterPro" id="IPR045538">
    <property type="entry name" value="CIS_TMP"/>
</dbReference>
<dbReference type="Proteomes" id="UP000283387">
    <property type="component" value="Unassembled WGS sequence"/>
</dbReference>
<reference evidence="1 2" key="1">
    <citation type="submission" date="2018-09" db="EMBL/GenBank/DDBJ databases">
        <title>Genomic Encyclopedia of Archaeal and Bacterial Type Strains, Phase II (KMG-II): from individual species to whole genera.</title>
        <authorList>
            <person name="Goeker M."/>
        </authorList>
    </citation>
    <scope>NUCLEOTIDE SEQUENCE [LARGE SCALE GENOMIC DNA]</scope>
    <source>
        <strain evidence="1 2">DSM 27148</strain>
    </source>
</reference>
<proteinExistence type="predicted"/>
<organism evidence="1 2">
    <name type="scientific">Mangrovibacterium diazotrophicum</name>
    <dbReference type="NCBI Taxonomy" id="1261403"/>
    <lineage>
        <taxon>Bacteria</taxon>
        <taxon>Pseudomonadati</taxon>
        <taxon>Bacteroidota</taxon>
        <taxon>Bacteroidia</taxon>
        <taxon>Marinilabiliales</taxon>
        <taxon>Prolixibacteraceae</taxon>
        <taxon>Mangrovibacterium</taxon>
    </lineage>
</organism>
<dbReference type="RefSeq" id="WP_120274526.1">
    <property type="nucleotide sequence ID" value="NZ_RAPN01000002.1"/>
</dbReference>
<dbReference type="EMBL" id="RAPN01000002">
    <property type="protein sequence ID" value="RKD88358.1"/>
    <property type="molecule type" value="Genomic_DNA"/>
</dbReference>
<gene>
    <name evidence="1" type="ORF">BC643_3507</name>
</gene>
<protein>
    <submittedName>
        <fullName evidence="1">Uncharacterized protein</fullName>
    </submittedName>
</protein>
<evidence type="ECO:0000313" key="1">
    <source>
        <dbReference type="EMBL" id="RKD88358.1"/>
    </source>
</evidence>
<dbReference type="OrthoDB" id="1488184at2"/>
<comment type="caution">
    <text evidence="1">The sequence shown here is derived from an EMBL/GenBank/DDBJ whole genome shotgun (WGS) entry which is preliminary data.</text>
</comment>
<dbReference type="Pfam" id="PF19268">
    <property type="entry name" value="CIS_TMP"/>
    <property type="match status" value="1"/>
</dbReference>
<evidence type="ECO:0000313" key="2">
    <source>
        <dbReference type="Proteomes" id="UP000283387"/>
    </source>
</evidence>